<sequence length="1992" mass="228527">MKNHINNLLNKLKEHHIYIKLNDEENIEVAADKGKIPAEMINEIKENKEEIILYLKSLKKESRTKIEKAQQSDNYAVSSAQRRLWIVCQNEEASISFNMPASKILEGVKNKLYLLKAIDSVIDRHEILRTVFNENENGELKQYILDRNTLNFKIDYKDFRNETNIQSAVADYIKEDSFKPFDLINGPLLRASLLQTAEEEYCFYYNMHHIISDEWSLGILEKEVLAYYESYLTETIVNLPELQIQYKDYSVWEDALLVSDEMKGHKEFWKENLSGDLAALNLPSNKKRPKFRTYNGCHFQTNIAPESIKNLKHIIQKEEGSVFMGLLSVLKILLYKYTNEKNIILGFPMAGREDYELENQIGFYIKTLVLKNHLSPEDSFVKFFKEVKKNTLAAFKHQDYPFDELVSDLNLNHDPGRTPVYDMSFTFHDSSSNNYAETQYNVIKTLGTGKCKHDIEFHFQEINDYVSFSMNFNTDIYEPEMIKRFMAHYSSILSQISNNPEIPVKDISFLSEDEKQQLLHEFNSYKADYSMHKTAVELFDRQVKNAPDNIAVTFTDKKLTYKELDTLSNSLAQTLQNKFNIKKNDFIGVHLTKSELSIVSILGILKAGGVYVPIDTELPSNRKLYIAQDADLKLLITETAFIFDLDFYQGDIFSIDVELDTNPEENIYQDVNLLPADLAYVIYTSGSTGNPKGVMIKHSGLINTAVSQIELFKPYNCSNWLQYSSHSFDASIYEIFISLLGGHSLFILNEETRKDVKLFESYVVENNIDISILPPAFFKMLDVQSLKGFKVLITGGESAVYDKVAEFVQHGNFFNAYGPTEVCVLGTISKIEKGSELLSKTVPIGKPIANTEVYILDEYLNLLPEGAIGEIYITGAGLARGYLNRPELTAEKFIPNPYKEGEIMYKTGDLGKWLADGNIEYTGRIDEQVKIRGYRIELEEIEKHLSLQDEVKHAVVVVKENQDDKYLVAYYVSDVELDKRKLQAALGKILPEYMIPGYFVQVESILMNTSGKVDRKALPDVVESDLIKEEYIAPRTSEEKLLAAAWSEVLKYEKIGVKDSFFNLGGDSIKSIMLISRLKQQGYVIKVEQILRQPVLEDLAKLVEINTIAVDQKEVAGEVELTPIQYYFFETETIPNKNHYNQSVLLKSKEELEPSVLERSIASLVKHHDALRMVYKQTNTRWEQSNEDALNAHYKISFYDLRDESDQLAALNKLGNELQASFDISSGVLVHVGHFRMSDGDRLALIIHHLVVDGVSWRILLEDLSSLYGSYQSDNEVKLPAKTDSFQRWASLQKDFAKSTEMQSERIYWEEMSEELIPLLPSDYEPSAKTLKIDKRNVFALDNAITEKLQTQVHDVYNTEINDILLTGLGLAVQEVFGISKSVVKMEGHGREEIIEGVDIGRTVGWFTSVYPFVLDVQDKTNQVTAVKESLRKIPNKGIGYGILHYLDKPFSNELIPSIQFNYLGDFGANAGKTDNKVMFEFSSEGIGSSIDIRNSESSILLDISGMMVAGGLSLSIGYSSERYSAQTIQKLSDSYQNKLENLIETLALKSAEKIHTVTDTEKKSGWFYGDLVELSPNQIRFYKSQYACVTIKETMPDFDRNSFEKNFREFLLGIPALSMKLEKIDNKVFQRYIHPDDVEMEILIQDVSFAEQEEILKIEDNFLGRPYDLENEALIRCLVLQQEAHTNDAGITLKIHHSLLDQYSVDKIYQELCSYFQGKGRLNNYNHPFDFIIKKREFLSSDEGVREREYWKETLQKAPLHFNDSKNKKESVNIIQEVTITSDRFDGIKKAAKQNNLPISAFFIGFYEMILNALNIENKGLYSFLVNGREQEIQGMDLNQILGVTDNALPISYHGDHQTMSLEFILETYIKYLQNRTYQRIPYETIRQDVMEISGYDIDQNVIGYLNLFVREGSLNSKREINENGKIYSEKFLDFYGVNLECEIFEDGIFLKLISAQNIYQEKQDVISLDNFLQDLYEGIEINQNSEINTF</sequence>
<dbReference type="FunFam" id="3.40.50.980:FF:000001">
    <property type="entry name" value="Non-ribosomal peptide synthetase"/>
    <property type="match status" value="1"/>
</dbReference>
<dbReference type="InterPro" id="IPR010060">
    <property type="entry name" value="NRPS_synth"/>
</dbReference>
<dbReference type="RefSeq" id="WP_012024167.1">
    <property type="nucleotide sequence ID" value="NC_009441.1"/>
</dbReference>
<dbReference type="InterPro" id="IPR020845">
    <property type="entry name" value="AMP-binding_CS"/>
</dbReference>
<reference evidence="6 7" key="1">
    <citation type="journal article" date="2009" name="Appl. Environ. Microbiol.">
        <title>Novel features of the polysaccharide-digesting gliding bacterium Flavobacterium johnsoniae as revealed by genome sequence analysis.</title>
        <authorList>
            <person name="McBride M.J."/>
            <person name="Xie G."/>
            <person name="Martens E.C."/>
            <person name="Lapidus A."/>
            <person name="Henrissat B."/>
            <person name="Rhodes R.G."/>
            <person name="Goltsman E."/>
            <person name="Wang W."/>
            <person name="Xu J."/>
            <person name="Hunnicutt D.W."/>
            <person name="Staroscik A.M."/>
            <person name="Hoover T.R."/>
            <person name="Cheng Y.Q."/>
            <person name="Stein J.L."/>
        </authorList>
    </citation>
    <scope>NUCLEOTIDE SEQUENCE [LARGE SCALE GENOMIC DNA]</scope>
    <source>
        <strain evidence="7">ATCC 17061 / DSM 2064 / JCM 8514 / BCRC 14874 / CCUG 350202 / NBRC 14942 / NCIMB 11054 / UW101</strain>
    </source>
</reference>
<dbReference type="InterPro" id="IPR036736">
    <property type="entry name" value="ACP-like_sf"/>
</dbReference>
<evidence type="ECO:0000256" key="4">
    <source>
        <dbReference type="SAM" id="Coils"/>
    </source>
</evidence>
<keyword evidence="3" id="KW-0597">Phosphoprotein</keyword>
<dbReference type="SUPFAM" id="SSF56801">
    <property type="entry name" value="Acetyl-CoA synthetase-like"/>
    <property type="match status" value="1"/>
</dbReference>
<feature type="coiled-coil region" evidence="4">
    <location>
        <begin position="1526"/>
        <end position="1553"/>
    </location>
</feature>
<dbReference type="Gene3D" id="1.10.10.1830">
    <property type="entry name" value="Non-ribosomal peptide synthase, adenylation domain"/>
    <property type="match status" value="1"/>
</dbReference>
<dbReference type="Gene3D" id="3.30.559.10">
    <property type="entry name" value="Chloramphenicol acetyltransferase-like domain"/>
    <property type="match status" value="3"/>
</dbReference>
<dbReference type="KEGG" id="fjo:Fjoh_2097"/>
<dbReference type="InterPro" id="IPR010071">
    <property type="entry name" value="AA_adenyl_dom"/>
</dbReference>
<evidence type="ECO:0000256" key="3">
    <source>
        <dbReference type="ARBA" id="ARBA00022553"/>
    </source>
</evidence>
<dbReference type="InterPro" id="IPR001242">
    <property type="entry name" value="Condensation_dom"/>
</dbReference>
<dbReference type="PROSITE" id="PS00455">
    <property type="entry name" value="AMP_BINDING"/>
    <property type="match status" value="1"/>
</dbReference>
<dbReference type="CDD" id="cd05930">
    <property type="entry name" value="A_NRPS"/>
    <property type="match status" value="1"/>
</dbReference>
<dbReference type="Gene3D" id="2.30.38.10">
    <property type="entry name" value="Luciferase, Domain 3"/>
    <property type="match status" value="1"/>
</dbReference>
<dbReference type="GO" id="GO:0003824">
    <property type="term" value="F:catalytic activity"/>
    <property type="evidence" value="ECO:0007669"/>
    <property type="project" value="InterPro"/>
</dbReference>
<dbReference type="InterPro" id="IPR000873">
    <property type="entry name" value="AMP-dep_synth/lig_dom"/>
</dbReference>
<dbReference type="InterPro" id="IPR023213">
    <property type="entry name" value="CAT-like_dom_sf"/>
</dbReference>
<protein>
    <submittedName>
        <fullName evidence="6">Nonribosomal peptide synthetase</fullName>
    </submittedName>
</protein>
<dbReference type="NCBIfam" id="TIGR01720">
    <property type="entry name" value="NRPS-para261"/>
    <property type="match status" value="1"/>
</dbReference>
<dbReference type="Gene3D" id="3.30.559.30">
    <property type="entry name" value="Nonribosomal peptide synthetase, condensation domain"/>
    <property type="match status" value="3"/>
</dbReference>
<dbReference type="PANTHER" id="PTHR45398">
    <property type="match status" value="1"/>
</dbReference>
<dbReference type="OrthoDB" id="9778690at2"/>
<evidence type="ECO:0000313" key="7">
    <source>
        <dbReference type="Proteomes" id="UP000006694"/>
    </source>
</evidence>
<evidence type="ECO:0000256" key="1">
    <source>
        <dbReference type="ARBA" id="ARBA00001957"/>
    </source>
</evidence>
<dbReference type="InterPro" id="IPR009081">
    <property type="entry name" value="PP-bd_ACP"/>
</dbReference>
<dbReference type="Proteomes" id="UP000006694">
    <property type="component" value="Chromosome"/>
</dbReference>
<evidence type="ECO:0000256" key="2">
    <source>
        <dbReference type="ARBA" id="ARBA00022450"/>
    </source>
</evidence>
<dbReference type="Gene3D" id="3.40.50.980">
    <property type="match status" value="2"/>
</dbReference>
<dbReference type="CDD" id="cd19531">
    <property type="entry name" value="LCL_NRPS-like"/>
    <property type="match status" value="1"/>
</dbReference>
<dbReference type="STRING" id="376686.Fjoh_2097"/>
<dbReference type="CDD" id="cd19534">
    <property type="entry name" value="E_NRPS"/>
    <property type="match status" value="1"/>
</dbReference>
<comment type="cofactor">
    <cofactor evidence="1">
        <name>pantetheine 4'-phosphate</name>
        <dbReference type="ChEBI" id="CHEBI:47942"/>
    </cofactor>
</comment>
<dbReference type="PROSITE" id="PS50075">
    <property type="entry name" value="CARRIER"/>
    <property type="match status" value="1"/>
</dbReference>
<dbReference type="Pfam" id="PF00668">
    <property type="entry name" value="Condensation"/>
    <property type="match status" value="3"/>
</dbReference>
<evidence type="ECO:0000313" key="6">
    <source>
        <dbReference type="EMBL" id="ABQ05127.1"/>
    </source>
</evidence>
<evidence type="ECO:0000259" key="5">
    <source>
        <dbReference type="PROSITE" id="PS50075"/>
    </source>
</evidence>
<dbReference type="Gene3D" id="1.10.1200.10">
    <property type="entry name" value="ACP-like"/>
    <property type="match status" value="1"/>
</dbReference>
<dbReference type="GeneID" id="31764999"/>
<dbReference type="Pfam" id="PF00550">
    <property type="entry name" value="PP-binding"/>
    <property type="match status" value="1"/>
</dbReference>
<dbReference type="FunFam" id="1.10.1200.10:FF:000005">
    <property type="entry name" value="Nonribosomal peptide synthetase 1"/>
    <property type="match status" value="1"/>
</dbReference>
<proteinExistence type="predicted"/>
<dbReference type="SUPFAM" id="SSF52777">
    <property type="entry name" value="CoA-dependent acyltransferases"/>
    <property type="match status" value="6"/>
</dbReference>
<dbReference type="eggNOG" id="COG1020">
    <property type="taxonomic scope" value="Bacteria"/>
</dbReference>
<organism evidence="6 7">
    <name type="scientific">Flavobacterium johnsoniae (strain ATCC 17061 / DSM 2064 / JCM 8514 / BCRC 14874 / CCUG 350202 / NBRC 14942 / NCIMB 11054 / UW101)</name>
    <name type="common">Cytophaga johnsonae</name>
    <dbReference type="NCBI Taxonomy" id="376686"/>
    <lineage>
        <taxon>Bacteria</taxon>
        <taxon>Pseudomonadati</taxon>
        <taxon>Bacteroidota</taxon>
        <taxon>Flavobacteriia</taxon>
        <taxon>Flavobacteriales</taxon>
        <taxon>Flavobacteriaceae</taxon>
        <taxon>Flavobacterium</taxon>
    </lineage>
</organism>
<dbReference type="Gene3D" id="3.30.300.30">
    <property type="match status" value="1"/>
</dbReference>
<dbReference type="Pfam" id="PF00501">
    <property type="entry name" value="AMP-binding"/>
    <property type="match status" value="1"/>
</dbReference>
<dbReference type="InterPro" id="IPR045851">
    <property type="entry name" value="AMP-bd_C_sf"/>
</dbReference>
<dbReference type="PANTHER" id="PTHR45398:SF1">
    <property type="entry name" value="ENZYME, PUTATIVE (JCVI)-RELATED"/>
    <property type="match status" value="1"/>
</dbReference>
<feature type="domain" description="Carrier" evidence="5">
    <location>
        <begin position="1033"/>
        <end position="1107"/>
    </location>
</feature>
<dbReference type="EMBL" id="CP000685">
    <property type="protein sequence ID" value="ABQ05127.1"/>
    <property type="molecule type" value="Genomic_DNA"/>
</dbReference>
<keyword evidence="7" id="KW-1185">Reference proteome</keyword>
<dbReference type="SUPFAM" id="SSF47336">
    <property type="entry name" value="ACP-like"/>
    <property type="match status" value="1"/>
</dbReference>
<accession>A5FI40</accession>
<keyword evidence="4" id="KW-0175">Coiled coil</keyword>
<keyword evidence="2" id="KW-0596">Phosphopantetheine</keyword>
<dbReference type="HOGENOM" id="CLU_000022_2_2_10"/>
<dbReference type="FunFam" id="2.30.38.10:FF:000001">
    <property type="entry name" value="Non-ribosomal peptide synthetase PvdI"/>
    <property type="match status" value="1"/>
</dbReference>
<gene>
    <name evidence="6" type="ordered locus">Fjoh_2097</name>
</gene>
<name>A5FI40_FLAJ1</name>
<dbReference type="NCBIfam" id="TIGR01733">
    <property type="entry name" value="AA-adenyl-dom"/>
    <property type="match status" value="1"/>
</dbReference>
<dbReference type="InterPro" id="IPR044894">
    <property type="entry name" value="TubC_N_sf"/>
</dbReference>